<sequence length="98" mass="11219">MAELAFPLAAKLIERLSSIASEEICLVWGVQADLQKLGRTMSTIRDVLLDAEEKQARNSGLRSWLRQLKDVFLDAEDLLDEFECEALRRQVLVMKLRT</sequence>
<dbReference type="InterPro" id="IPR041118">
    <property type="entry name" value="Rx_N"/>
</dbReference>
<dbReference type="AlphaFoldDB" id="A0A5N5FME5"/>
<dbReference type="EMBL" id="SMOL01000631">
    <property type="protein sequence ID" value="KAB2604325.1"/>
    <property type="molecule type" value="Genomic_DNA"/>
</dbReference>
<dbReference type="Proteomes" id="UP000327157">
    <property type="component" value="Unassembled WGS sequence"/>
</dbReference>
<organism evidence="5 6">
    <name type="scientific">Pyrus ussuriensis x Pyrus communis</name>
    <dbReference type="NCBI Taxonomy" id="2448454"/>
    <lineage>
        <taxon>Eukaryota</taxon>
        <taxon>Viridiplantae</taxon>
        <taxon>Streptophyta</taxon>
        <taxon>Embryophyta</taxon>
        <taxon>Tracheophyta</taxon>
        <taxon>Spermatophyta</taxon>
        <taxon>Magnoliopsida</taxon>
        <taxon>eudicotyledons</taxon>
        <taxon>Gunneridae</taxon>
        <taxon>Pentapetalae</taxon>
        <taxon>rosids</taxon>
        <taxon>fabids</taxon>
        <taxon>Rosales</taxon>
        <taxon>Rosaceae</taxon>
        <taxon>Amygdaloideae</taxon>
        <taxon>Maleae</taxon>
        <taxon>Pyrus</taxon>
    </lineage>
</organism>
<evidence type="ECO:0000259" key="4">
    <source>
        <dbReference type="Pfam" id="PF18052"/>
    </source>
</evidence>
<keyword evidence="6" id="KW-1185">Reference proteome</keyword>
<dbReference type="GO" id="GO:0006952">
    <property type="term" value="P:defense response"/>
    <property type="evidence" value="ECO:0007669"/>
    <property type="project" value="UniProtKB-KW"/>
</dbReference>
<dbReference type="OrthoDB" id="2018467at2759"/>
<dbReference type="Pfam" id="PF18052">
    <property type="entry name" value="Rx_N"/>
    <property type="match status" value="1"/>
</dbReference>
<accession>A0A5N5FME5</accession>
<proteinExistence type="predicted"/>
<keyword evidence="3" id="KW-0611">Plant defense</keyword>
<dbReference type="Gene3D" id="1.20.5.4130">
    <property type="match status" value="1"/>
</dbReference>
<comment type="caution">
    <text evidence="5">The sequence shown here is derived from an EMBL/GenBank/DDBJ whole genome shotgun (WGS) entry which is preliminary data.</text>
</comment>
<feature type="domain" description="Disease resistance N-terminal" evidence="4">
    <location>
        <begin position="11"/>
        <end position="90"/>
    </location>
</feature>
<evidence type="ECO:0000313" key="5">
    <source>
        <dbReference type="EMBL" id="KAB2604325.1"/>
    </source>
</evidence>
<evidence type="ECO:0000313" key="6">
    <source>
        <dbReference type="Proteomes" id="UP000327157"/>
    </source>
</evidence>
<keyword evidence="1" id="KW-0677">Repeat</keyword>
<evidence type="ECO:0000256" key="2">
    <source>
        <dbReference type="ARBA" id="ARBA00022741"/>
    </source>
</evidence>
<evidence type="ECO:0000256" key="3">
    <source>
        <dbReference type="ARBA" id="ARBA00022821"/>
    </source>
</evidence>
<dbReference type="GO" id="GO:0000166">
    <property type="term" value="F:nucleotide binding"/>
    <property type="evidence" value="ECO:0007669"/>
    <property type="project" value="UniProtKB-KW"/>
</dbReference>
<reference evidence="5 6" key="2">
    <citation type="submission" date="2019-11" db="EMBL/GenBank/DDBJ databases">
        <title>A de novo genome assembly of a pear dwarfing rootstock.</title>
        <authorList>
            <person name="Wang F."/>
            <person name="Wang J."/>
            <person name="Li S."/>
            <person name="Zhang Y."/>
            <person name="Fang M."/>
            <person name="Ma L."/>
            <person name="Zhao Y."/>
            <person name="Jiang S."/>
        </authorList>
    </citation>
    <scope>NUCLEOTIDE SEQUENCE [LARGE SCALE GENOMIC DNA]</scope>
    <source>
        <strain evidence="5">S2</strain>
        <tissue evidence="5">Leaf</tissue>
    </source>
</reference>
<protein>
    <submittedName>
        <fullName evidence="5">Disease resistance protein RGA2-like</fullName>
    </submittedName>
</protein>
<gene>
    <name evidence="5" type="ORF">D8674_040785</name>
</gene>
<keyword evidence="2" id="KW-0547">Nucleotide-binding</keyword>
<name>A0A5N5FME5_9ROSA</name>
<reference evidence="5 6" key="1">
    <citation type="submission" date="2019-09" db="EMBL/GenBank/DDBJ databases">
        <authorList>
            <person name="Ou C."/>
        </authorList>
    </citation>
    <scope>NUCLEOTIDE SEQUENCE [LARGE SCALE GENOMIC DNA]</scope>
    <source>
        <strain evidence="5">S2</strain>
        <tissue evidence="5">Leaf</tissue>
    </source>
</reference>
<evidence type="ECO:0000256" key="1">
    <source>
        <dbReference type="ARBA" id="ARBA00022737"/>
    </source>
</evidence>